<dbReference type="SUPFAM" id="SSF53335">
    <property type="entry name" value="S-adenosyl-L-methionine-dependent methyltransferases"/>
    <property type="match status" value="1"/>
</dbReference>
<dbReference type="Proteomes" id="UP000319257">
    <property type="component" value="Unassembled WGS sequence"/>
</dbReference>
<evidence type="ECO:0000256" key="1">
    <source>
        <dbReference type="ARBA" id="ARBA00022603"/>
    </source>
</evidence>
<dbReference type="PIRSF" id="PIRSF028177">
    <property type="entry name" value="Polyketide_synth_Omtfrase_TcmP"/>
    <property type="match status" value="1"/>
</dbReference>
<dbReference type="EMBL" id="SKBQ01000005">
    <property type="protein sequence ID" value="TPX10129.1"/>
    <property type="molecule type" value="Genomic_DNA"/>
</dbReference>
<dbReference type="Pfam" id="PF04072">
    <property type="entry name" value="LCM"/>
    <property type="match status" value="1"/>
</dbReference>
<proteinExistence type="predicted"/>
<evidence type="ECO:0008006" key="5">
    <source>
        <dbReference type="Google" id="ProtNLM"/>
    </source>
</evidence>
<keyword evidence="2" id="KW-0808">Transferase</keyword>
<sequence>MADSAPAGKTKVTLTGAQKTLLLTLYSKHYDNTHAPDPILSDKWATHVFDQIDFDFSTLGIRASFCAYVSLRAYWLDQWAVEFLDAHKDSPAGATVLHLACGLDARSLRLQDRYEANPKIRWVDVDVPEVADLRRKVLPDPKGDYTLLGTDVSDNTWLERVPNDRPTLVIMEGLTLYLTEEEGHKLLRSLVERFPQGGQIIFDAFSTWAIWVQNYTGPVQNTGAKLHWGIDDPRALLKLHERLKLLDEQSAIDLPGTEKYPWWARYPVYVCAYVPWVRYVVRYLRYGF</sequence>
<evidence type="ECO:0000313" key="4">
    <source>
        <dbReference type="Proteomes" id="UP000319257"/>
    </source>
</evidence>
<dbReference type="GO" id="GO:0032259">
    <property type="term" value="P:methylation"/>
    <property type="evidence" value="ECO:0007669"/>
    <property type="project" value="UniProtKB-KW"/>
</dbReference>
<evidence type="ECO:0000313" key="3">
    <source>
        <dbReference type="EMBL" id="TPX10129.1"/>
    </source>
</evidence>
<keyword evidence="1" id="KW-0489">Methyltransferase</keyword>
<dbReference type="STRING" id="1093900.A0A507AYM8"/>
<accession>A0A507AYM8</accession>
<keyword evidence="4" id="KW-1185">Reference proteome</keyword>
<dbReference type="InterPro" id="IPR016874">
    <property type="entry name" value="TcmP-like"/>
</dbReference>
<dbReference type="InParanoid" id="A0A507AYM8"/>
<reference evidence="3 4" key="1">
    <citation type="submission" date="2019-06" db="EMBL/GenBank/DDBJ databases">
        <title>Draft genome sequence of the filamentous fungus Phialemoniopsis curvata isolated from diesel fuel.</title>
        <authorList>
            <person name="Varaljay V.A."/>
            <person name="Lyon W.J."/>
            <person name="Crouch A.L."/>
            <person name="Drake C.E."/>
            <person name="Hollomon J.M."/>
            <person name="Nadeau L.J."/>
            <person name="Nunn H.S."/>
            <person name="Stevenson B.S."/>
            <person name="Bojanowski C.L."/>
            <person name="Crookes-Goodson W.J."/>
        </authorList>
    </citation>
    <scope>NUCLEOTIDE SEQUENCE [LARGE SCALE GENOMIC DNA]</scope>
    <source>
        <strain evidence="3 4">D216</strain>
    </source>
</reference>
<comment type="caution">
    <text evidence="3">The sequence shown here is derived from an EMBL/GenBank/DDBJ whole genome shotgun (WGS) entry which is preliminary data.</text>
</comment>
<evidence type="ECO:0000256" key="2">
    <source>
        <dbReference type="ARBA" id="ARBA00022679"/>
    </source>
</evidence>
<dbReference type="GO" id="GO:0008168">
    <property type="term" value="F:methyltransferase activity"/>
    <property type="evidence" value="ECO:0007669"/>
    <property type="project" value="UniProtKB-KW"/>
</dbReference>
<dbReference type="Gene3D" id="3.40.50.150">
    <property type="entry name" value="Vaccinia Virus protein VP39"/>
    <property type="match status" value="1"/>
</dbReference>
<organism evidence="3 4">
    <name type="scientific">Thyridium curvatum</name>
    <dbReference type="NCBI Taxonomy" id="1093900"/>
    <lineage>
        <taxon>Eukaryota</taxon>
        <taxon>Fungi</taxon>
        <taxon>Dikarya</taxon>
        <taxon>Ascomycota</taxon>
        <taxon>Pezizomycotina</taxon>
        <taxon>Sordariomycetes</taxon>
        <taxon>Sordariomycetidae</taxon>
        <taxon>Thyridiales</taxon>
        <taxon>Thyridiaceae</taxon>
        <taxon>Thyridium</taxon>
    </lineage>
</organism>
<dbReference type="InterPro" id="IPR029063">
    <property type="entry name" value="SAM-dependent_MTases_sf"/>
</dbReference>
<dbReference type="OrthoDB" id="203237at2759"/>
<dbReference type="AlphaFoldDB" id="A0A507AYM8"/>
<gene>
    <name evidence="3" type="ORF">E0L32_001326</name>
</gene>
<protein>
    <recommendedName>
        <fullName evidence="5">Tetracenomycin polyketide synthesis O-methyltransferase TcmP</fullName>
    </recommendedName>
</protein>
<dbReference type="InterPro" id="IPR007213">
    <property type="entry name" value="Ppm1/Ppm2/Tcmp"/>
</dbReference>
<dbReference type="GeneID" id="41968773"/>
<name>A0A507AYM8_9PEZI</name>
<dbReference type="PANTHER" id="PTHR43619:SF2">
    <property type="entry name" value="S-ADENOSYL-L-METHIONINE-DEPENDENT METHYLTRANSFERASES SUPERFAMILY PROTEIN"/>
    <property type="match status" value="1"/>
</dbReference>
<dbReference type="PANTHER" id="PTHR43619">
    <property type="entry name" value="S-ADENOSYL-L-METHIONINE-DEPENDENT METHYLTRANSFERASE YKTD-RELATED"/>
    <property type="match status" value="1"/>
</dbReference>
<dbReference type="RefSeq" id="XP_030991840.1">
    <property type="nucleotide sequence ID" value="XM_031135393.1"/>
</dbReference>